<protein>
    <recommendedName>
        <fullName evidence="6">tRNA (guanine-N(1)-)-methyltransferase</fullName>
        <ecNumber evidence="5">2.1.1.228</ecNumber>
    </recommendedName>
    <alternativeName>
        <fullName evidence="12">M1G-methyltransferase</fullName>
    </alternativeName>
    <alternativeName>
        <fullName evidence="13">tRNA [GM37] methyltransferase</fullName>
    </alternativeName>
</protein>
<comment type="subunit">
    <text evidence="4">Homodimer.</text>
</comment>
<dbReference type="Gene3D" id="1.10.1270.20">
    <property type="entry name" value="tRNA(m1g37)methyltransferase, domain 2"/>
    <property type="match status" value="1"/>
</dbReference>
<dbReference type="InterPro" id="IPR029026">
    <property type="entry name" value="tRNA_m1G_MTases_N"/>
</dbReference>
<dbReference type="Proteomes" id="UP001153678">
    <property type="component" value="Unassembled WGS sequence"/>
</dbReference>
<sequence length="219" mass="25663">MGGEIPALAITDSLIRAVPGAIQLESYQQETFTNSQLDFATYTRPEIFEDLKVPAVLLSGNHKKIEEWRTKNSQEKNQHKNNMNMNNYQNNYQCNNCQKGFAKSEIYQVGKEKNLFCQECCRTVKNCSWCQKEVKEKEGFCRTNDKENTPEKLAERQQEKELLDKGYKRCDWNLIPFESLRIGCNNLIPPSEKYCESCQRNEKEREENLKKKRLENQSV</sequence>
<dbReference type="GO" id="GO:0052906">
    <property type="term" value="F:tRNA (guanine(37)-N1)-methyltransferase activity"/>
    <property type="evidence" value="ECO:0007669"/>
    <property type="project" value="UniProtKB-EC"/>
</dbReference>
<comment type="function">
    <text evidence="1">Specifically methylates guanosine-37 in various tRNAs.</text>
</comment>
<evidence type="ECO:0000256" key="12">
    <source>
        <dbReference type="ARBA" id="ARBA00029736"/>
    </source>
</evidence>
<dbReference type="InterPro" id="IPR002649">
    <property type="entry name" value="tRNA_m1G_MeTrfase_TrmD"/>
</dbReference>
<dbReference type="Gene3D" id="3.40.1280.10">
    <property type="match status" value="1"/>
</dbReference>
<keyword evidence="9" id="KW-0808">Transferase</keyword>
<dbReference type="EC" id="2.1.1.228" evidence="5"/>
<evidence type="ECO:0000256" key="8">
    <source>
        <dbReference type="ARBA" id="ARBA00022603"/>
    </source>
</evidence>
<evidence type="ECO:0000256" key="5">
    <source>
        <dbReference type="ARBA" id="ARBA00012807"/>
    </source>
</evidence>
<evidence type="ECO:0000256" key="13">
    <source>
        <dbReference type="ARBA" id="ARBA00033392"/>
    </source>
</evidence>
<comment type="caution">
    <text evidence="16">The sequence shown here is derived from an EMBL/GenBank/DDBJ whole genome shotgun (WGS) entry which is preliminary data.</text>
</comment>
<comment type="similarity">
    <text evidence="3">Belongs to the RNA methyltransferase TrmD family.</text>
</comment>
<dbReference type="Pfam" id="PF01746">
    <property type="entry name" value="tRNA_m1G_MT"/>
    <property type="match status" value="1"/>
</dbReference>
<dbReference type="AlphaFoldDB" id="A0A9W4SL36"/>
<accession>A0A9W4SL36</accession>
<keyword evidence="11" id="KW-0819">tRNA processing</keyword>
<evidence type="ECO:0000256" key="2">
    <source>
        <dbReference type="ARBA" id="ARBA00004496"/>
    </source>
</evidence>
<dbReference type="GO" id="GO:0005829">
    <property type="term" value="C:cytosol"/>
    <property type="evidence" value="ECO:0007669"/>
    <property type="project" value="TreeGrafter"/>
</dbReference>
<dbReference type="EMBL" id="CAMKVN010001015">
    <property type="protein sequence ID" value="CAI2173064.1"/>
    <property type="molecule type" value="Genomic_DNA"/>
</dbReference>
<dbReference type="GO" id="GO:0002939">
    <property type="term" value="P:tRNA N1-guanine methylation"/>
    <property type="evidence" value="ECO:0007669"/>
    <property type="project" value="TreeGrafter"/>
</dbReference>
<keyword evidence="10" id="KW-0949">S-adenosyl-L-methionine</keyword>
<proteinExistence type="inferred from homology"/>
<evidence type="ECO:0000256" key="1">
    <source>
        <dbReference type="ARBA" id="ARBA00002634"/>
    </source>
</evidence>
<keyword evidence="8" id="KW-0489">Methyltransferase</keyword>
<dbReference type="InterPro" id="IPR029028">
    <property type="entry name" value="Alpha/beta_knot_MTases"/>
</dbReference>
<evidence type="ECO:0000256" key="10">
    <source>
        <dbReference type="ARBA" id="ARBA00022691"/>
    </source>
</evidence>
<evidence type="ECO:0000256" key="7">
    <source>
        <dbReference type="ARBA" id="ARBA00022490"/>
    </source>
</evidence>
<evidence type="ECO:0000256" key="14">
    <source>
        <dbReference type="ARBA" id="ARBA00047783"/>
    </source>
</evidence>
<gene>
    <name evidence="16" type="ORF">FWILDA_LOCUS5896</name>
</gene>
<dbReference type="SUPFAM" id="SSF75217">
    <property type="entry name" value="alpha/beta knot"/>
    <property type="match status" value="1"/>
</dbReference>
<dbReference type="InterPro" id="IPR016009">
    <property type="entry name" value="tRNA_MeTrfase_TRMD/TRM10"/>
</dbReference>
<dbReference type="OrthoDB" id="2384124at2759"/>
<evidence type="ECO:0000256" key="4">
    <source>
        <dbReference type="ARBA" id="ARBA00011738"/>
    </source>
</evidence>
<name>A0A9W4SL36_9GLOM</name>
<organism evidence="16 17">
    <name type="scientific">Funneliformis geosporum</name>
    <dbReference type="NCBI Taxonomy" id="1117311"/>
    <lineage>
        <taxon>Eukaryota</taxon>
        <taxon>Fungi</taxon>
        <taxon>Fungi incertae sedis</taxon>
        <taxon>Mucoromycota</taxon>
        <taxon>Glomeromycotina</taxon>
        <taxon>Glomeromycetes</taxon>
        <taxon>Glomerales</taxon>
        <taxon>Glomeraceae</taxon>
        <taxon>Funneliformis</taxon>
    </lineage>
</organism>
<keyword evidence="17" id="KW-1185">Reference proteome</keyword>
<dbReference type="PANTHER" id="PTHR46417">
    <property type="entry name" value="TRNA (GUANINE-N(1)-)-METHYLTRANSFERASE"/>
    <property type="match status" value="1"/>
</dbReference>
<keyword evidence="7" id="KW-0963">Cytoplasm</keyword>
<dbReference type="InterPro" id="IPR023148">
    <property type="entry name" value="tRNA_m1G_MeTrfase_C_sf"/>
</dbReference>
<reference evidence="16" key="1">
    <citation type="submission" date="2022-08" db="EMBL/GenBank/DDBJ databases">
        <authorList>
            <person name="Kallberg Y."/>
            <person name="Tangrot J."/>
            <person name="Rosling A."/>
        </authorList>
    </citation>
    <scope>NUCLEOTIDE SEQUENCE</scope>
    <source>
        <strain evidence="16">Wild A</strain>
    </source>
</reference>
<evidence type="ECO:0000313" key="17">
    <source>
        <dbReference type="Proteomes" id="UP001153678"/>
    </source>
</evidence>
<comment type="subcellular location">
    <subcellularLocation>
        <location evidence="2">Cytoplasm</location>
    </subcellularLocation>
</comment>
<evidence type="ECO:0000259" key="15">
    <source>
        <dbReference type="Pfam" id="PF01746"/>
    </source>
</evidence>
<evidence type="ECO:0000256" key="3">
    <source>
        <dbReference type="ARBA" id="ARBA00007630"/>
    </source>
</evidence>
<evidence type="ECO:0000313" key="16">
    <source>
        <dbReference type="EMBL" id="CAI2173064.1"/>
    </source>
</evidence>
<evidence type="ECO:0000256" key="6">
    <source>
        <dbReference type="ARBA" id="ARBA00014679"/>
    </source>
</evidence>
<evidence type="ECO:0000256" key="11">
    <source>
        <dbReference type="ARBA" id="ARBA00022694"/>
    </source>
</evidence>
<dbReference type="PANTHER" id="PTHR46417:SF1">
    <property type="entry name" value="TRNA (GUANINE-N(1)-)-METHYLTRANSFERASE"/>
    <property type="match status" value="1"/>
</dbReference>
<evidence type="ECO:0000256" key="9">
    <source>
        <dbReference type="ARBA" id="ARBA00022679"/>
    </source>
</evidence>
<comment type="catalytic activity">
    <reaction evidence="14">
        <text>guanosine(37) in tRNA + S-adenosyl-L-methionine = N(1)-methylguanosine(37) in tRNA + S-adenosyl-L-homocysteine + H(+)</text>
        <dbReference type="Rhea" id="RHEA:36899"/>
        <dbReference type="Rhea" id="RHEA-COMP:10145"/>
        <dbReference type="Rhea" id="RHEA-COMP:10147"/>
        <dbReference type="ChEBI" id="CHEBI:15378"/>
        <dbReference type="ChEBI" id="CHEBI:57856"/>
        <dbReference type="ChEBI" id="CHEBI:59789"/>
        <dbReference type="ChEBI" id="CHEBI:73542"/>
        <dbReference type="ChEBI" id="CHEBI:74269"/>
        <dbReference type="EC" id="2.1.1.228"/>
    </reaction>
</comment>
<feature type="domain" description="tRNA methyltransferase TRMD/TRM10-type" evidence="15">
    <location>
        <begin position="2"/>
        <end position="80"/>
    </location>
</feature>